<dbReference type="Gene3D" id="3.30.420.610">
    <property type="entry name" value="LOTUS domain-like"/>
    <property type="match status" value="1"/>
</dbReference>
<dbReference type="PROSITE" id="PS50089">
    <property type="entry name" value="ZF_RING_2"/>
    <property type="match status" value="1"/>
</dbReference>
<dbReference type="GO" id="GO:0043122">
    <property type="term" value="P:regulation of canonical NF-kappaB signal transduction"/>
    <property type="evidence" value="ECO:0007669"/>
    <property type="project" value="TreeGrafter"/>
</dbReference>
<keyword evidence="2" id="KW-0863">Zinc-finger</keyword>
<organism evidence="4 5">
    <name type="scientific">Paramuricea clavata</name>
    <name type="common">Red gorgonian</name>
    <name type="synonym">Violescent sea-whip</name>
    <dbReference type="NCBI Taxonomy" id="317549"/>
    <lineage>
        <taxon>Eukaryota</taxon>
        <taxon>Metazoa</taxon>
        <taxon>Cnidaria</taxon>
        <taxon>Anthozoa</taxon>
        <taxon>Octocorallia</taxon>
        <taxon>Malacalcyonacea</taxon>
        <taxon>Plexauridae</taxon>
        <taxon>Paramuricea</taxon>
    </lineage>
</organism>
<proteinExistence type="predicted"/>
<dbReference type="SUPFAM" id="SSF57850">
    <property type="entry name" value="RING/U-box"/>
    <property type="match status" value="1"/>
</dbReference>
<dbReference type="GO" id="GO:0008270">
    <property type="term" value="F:zinc ion binding"/>
    <property type="evidence" value="ECO:0007669"/>
    <property type="project" value="UniProtKB-KW"/>
</dbReference>
<evidence type="ECO:0000313" key="5">
    <source>
        <dbReference type="Proteomes" id="UP001152795"/>
    </source>
</evidence>
<comment type="caution">
    <text evidence="4">The sequence shown here is derived from an EMBL/GenBank/DDBJ whole genome shotgun (WGS) entry which is preliminary data.</text>
</comment>
<dbReference type="Pfam" id="PF13923">
    <property type="entry name" value="zf-C3HC4_2"/>
    <property type="match status" value="1"/>
</dbReference>
<dbReference type="PROSITE" id="PS50145">
    <property type="entry name" value="ZF_TRAF"/>
    <property type="match status" value="1"/>
</dbReference>
<dbReference type="EMBL" id="CACRXK020013138">
    <property type="protein sequence ID" value="CAB4024623.1"/>
    <property type="molecule type" value="Genomic_DNA"/>
</dbReference>
<keyword evidence="5" id="KW-1185">Reference proteome</keyword>
<keyword evidence="1" id="KW-0479">Metal-binding</keyword>
<evidence type="ECO:0000256" key="2">
    <source>
        <dbReference type="ARBA" id="ARBA00022771"/>
    </source>
</evidence>
<dbReference type="OrthoDB" id="438726at2759"/>
<dbReference type="PANTHER" id="PTHR10131:SF157">
    <property type="entry name" value="RECEPTOR-ASSOCIATED FACTOR, PUTATIVE-RELATED"/>
    <property type="match status" value="1"/>
</dbReference>
<accession>A0A6S7K907</accession>
<evidence type="ECO:0000313" key="4">
    <source>
        <dbReference type="EMBL" id="CAB4024623.1"/>
    </source>
</evidence>
<gene>
    <name evidence="4" type="ORF">PACLA_8A073620</name>
</gene>
<name>A0A6S7K907_PARCT</name>
<dbReference type="InterPro" id="IPR001841">
    <property type="entry name" value="Znf_RING"/>
</dbReference>
<dbReference type="InterPro" id="IPR041966">
    <property type="entry name" value="LOTUS-like"/>
</dbReference>
<dbReference type="InterPro" id="IPR013083">
    <property type="entry name" value="Znf_RING/FYVE/PHD"/>
</dbReference>
<reference evidence="4" key="1">
    <citation type="submission" date="2020-04" db="EMBL/GenBank/DDBJ databases">
        <authorList>
            <person name="Alioto T."/>
            <person name="Alioto T."/>
            <person name="Gomez Garrido J."/>
        </authorList>
    </citation>
    <scope>NUCLEOTIDE SEQUENCE</scope>
    <source>
        <strain evidence="4">A484AB</strain>
    </source>
</reference>
<dbReference type="PANTHER" id="PTHR10131">
    <property type="entry name" value="TNF RECEPTOR ASSOCIATED FACTOR"/>
    <property type="match status" value="1"/>
</dbReference>
<evidence type="ECO:0000256" key="1">
    <source>
        <dbReference type="ARBA" id="ARBA00022723"/>
    </source>
</evidence>
<dbReference type="InterPro" id="IPR001293">
    <property type="entry name" value="Znf_TRAF"/>
</dbReference>
<dbReference type="Proteomes" id="UP001152795">
    <property type="component" value="Unassembled WGS sequence"/>
</dbReference>
<evidence type="ECO:0000256" key="3">
    <source>
        <dbReference type="ARBA" id="ARBA00022833"/>
    </source>
</evidence>
<keyword evidence="3" id="KW-0862">Zinc</keyword>
<dbReference type="Gene3D" id="3.30.40.10">
    <property type="entry name" value="Zinc/RING finger domain, C3HC4 (zinc finger)"/>
    <property type="match status" value="2"/>
</dbReference>
<sequence>MASYDTGYEDELFEHPVGPSSHCGICYNVVKNPVMCRHNEHLFCRACITRHLMNSQTCPLCLEPLAIETLSQPSRTIMNLLSELKIRCQFFNRGCETFIELGNLEKHIRVCGFAPAVCSNEGCRLEVNKQDLLRHETAVCELRRVQCHNCNDIRHEMDVVKVNLAAVNVKLNEVVEKLDRNEKKLDRNEKNLTRTVENIAVVVENVDAKIELVQGQLSKQKETNCQLKADNVTMKESLNNITKQLEKITQQTSHTVQAEKGKKGIAEAGGIDKEPKNVISGGTSKLSVGISNRMKGRTTTTVTSPMWPAASGVLNDVASVKWIKSEIFKAQSGLWATRLEHLYKEKFKKVLPVSFIQELKFRPDIATVEEPISGRYLLYAPRKQQPPPTKTNQRHQTQVNVNPDFALPYFLPDVG</sequence>
<feature type="non-terminal residue" evidence="4">
    <location>
        <position position="415"/>
    </location>
</feature>
<dbReference type="AlphaFoldDB" id="A0A6S7K907"/>
<protein>
    <submittedName>
        <fullName evidence="4">RING finger 151-like</fullName>
    </submittedName>
</protein>
<dbReference type="SUPFAM" id="SSF49599">
    <property type="entry name" value="TRAF domain-like"/>
    <property type="match status" value="1"/>
</dbReference>